<dbReference type="PANTHER" id="PTHR36089">
    <property type="entry name" value="CHITIN SYNTHASE 3 COMPLEX PROTEIN CSI2-RELATED"/>
    <property type="match status" value="1"/>
</dbReference>
<feature type="transmembrane region" description="Helical" evidence="2">
    <location>
        <begin position="103"/>
        <end position="128"/>
    </location>
</feature>
<dbReference type="InterPro" id="IPR051009">
    <property type="entry name" value="PRM"/>
</dbReference>
<feature type="compositionally biased region" description="Low complexity" evidence="1">
    <location>
        <begin position="18"/>
        <end position="57"/>
    </location>
</feature>
<name>A0AAV5RRS9_MAUHU</name>
<keyword evidence="2" id="KW-0472">Membrane</keyword>
<organism evidence="3 4">
    <name type="scientific">Maudiozyma humilis</name>
    <name type="common">Sour dough yeast</name>
    <name type="synonym">Kazachstania humilis</name>
    <dbReference type="NCBI Taxonomy" id="51915"/>
    <lineage>
        <taxon>Eukaryota</taxon>
        <taxon>Fungi</taxon>
        <taxon>Dikarya</taxon>
        <taxon>Ascomycota</taxon>
        <taxon>Saccharomycotina</taxon>
        <taxon>Saccharomycetes</taxon>
        <taxon>Saccharomycetales</taxon>
        <taxon>Saccharomycetaceae</taxon>
        <taxon>Maudiozyma</taxon>
    </lineage>
</organism>
<keyword evidence="2" id="KW-1133">Transmembrane helix</keyword>
<protein>
    <recommendedName>
        <fullName evidence="5">Vacuolar membrane protein</fullName>
    </recommendedName>
</protein>
<feature type="region of interest" description="Disordered" evidence="1">
    <location>
        <begin position="292"/>
        <end position="349"/>
    </location>
</feature>
<dbReference type="GO" id="GO:0000324">
    <property type="term" value="C:fungal-type vacuole"/>
    <property type="evidence" value="ECO:0007669"/>
    <property type="project" value="TreeGrafter"/>
</dbReference>
<keyword evidence="4" id="KW-1185">Reference proteome</keyword>
<evidence type="ECO:0008006" key="5">
    <source>
        <dbReference type="Google" id="ProtNLM"/>
    </source>
</evidence>
<feature type="compositionally biased region" description="Polar residues" evidence="1">
    <location>
        <begin position="321"/>
        <end position="334"/>
    </location>
</feature>
<feature type="region of interest" description="Disordered" evidence="1">
    <location>
        <begin position="1"/>
        <end position="57"/>
    </location>
</feature>
<evidence type="ECO:0000313" key="4">
    <source>
        <dbReference type="Proteomes" id="UP001377567"/>
    </source>
</evidence>
<evidence type="ECO:0000256" key="1">
    <source>
        <dbReference type="SAM" id="MobiDB-lite"/>
    </source>
</evidence>
<dbReference type="PANTHER" id="PTHR36089:SF1">
    <property type="entry name" value="CHITIN SYNTHASE 3 COMPLEX PROTEIN CSI2-RELATED"/>
    <property type="match status" value="1"/>
</dbReference>
<accession>A0AAV5RRS9</accession>
<evidence type="ECO:0000313" key="3">
    <source>
        <dbReference type="EMBL" id="GMM53856.1"/>
    </source>
</evidence>
<dbReference type="EMBL" id="BTGD01000001">
    <property type="protein sequence ID" value="GMM53856.1"/>
    <property type="molecule type" value="Genomic_DNA"/>
</dbReference>
<dbReference type="Proteomes" id="UP001377567">
    <property type="component" value="Unassembled WGS sequence"/>
</dbReference>
<evidence type="ECO:0000256" key="2">
    <source>
        <dbReference type="SAM" id="Phobius"/>
    </source>
</evidence>
<keyword evidence="2" id="KW-0812">Transmembrane</keyword>
<dbReference type="GO" id="GO:0005935">
    <property type="term" value="C:cellular bud neck"/>
    <property type="evidence" value="ECO:0007669"/>
    <property type="project" value="TreeGrafter"/>
</dbReference>
<comment type="caution">
    <text evidence="3">The sequence shown here is derived from an EMBL/GenBank/DDBJ whole genome shotgun (WGS) entry which is preliminary data.</text>
</comment>
<gene>
    <name evidence="3" type="ORF">DAKH74_004720</name>
</gene>
<dbReference type="AlphaFoldDB" id="A0AAV5RRS9"/>
<proteinExistence type="predicted"/>
<sequence length="360" mass="39103">MEPLIEQSVVKRGLPKLVTTTSSATSSSSSSVSSSLSTSGTTTAATSASGSVTSSPSSLSLLDSSSFLSSSSSATPTPTIVPPSSDGNPYISKMTNLPPNGTVFIAVGACVGAIFLAIFIWWALSLYISSKNTKHDKQLYYPNNNTSVNNFSQSGRGHRHQNSLMSQVTQSTFSDSSSRFADLDEEKLIPIEKVQTKKSLFNLNLTRTLTGGDDLASDALTINYNDPEVQMFNAIHDDTLGENNRRNLFVSPTLEVFQQQQQTTPVRTSRYSEFQYMQNEGNLSNISIDSSYMNTNLESPSRAASPERKRKVREESHYESRNQSAIGLVATSSLPPSPVKGGNLYHKKSPSMYLDDMLAD</sequence>
<reference evidence="3 4" key="1">
    <citation type="journal article" date="2023" name="Elife">
        <title>Identification of key yeast species and microbe-microbe interactions impacting larval growth of Drosophila in the wild.</title>
        <authorList>
            <person name="Mure A."/>
            <person name="Sugiura Y."/>
            <person name="Maeda R."/>
            <person name="Honda K."/>
            <person name="Sakurai N."/>
            <person name="Takahashi Y."/>
            <person name="Watada M."/>
            <person name="Katoh T."/>
            <person name="Gotoh A."/>
            <person name="Gotoh Y."/>
            <person name="Taniguchi I."/>
            <person name="Nakamura K."/>
            <person name="Hayashi T."/>
            <person name="Katayama T."/>
            <person name="Uemura T."/>
            <person name="Hattori Y."/>
        </authorList>
    </citation>
    <scope>NUCLEOTIDE SEQUENCE [LARGE SCALE GENOMIC DNA]</scope>
    <source>
        <strain evidence="3 4">KH-74</strain>
    </source>
</reference>